<name>A0A420DMB7_9FLAO</name>
<reference evidence="2 3" key="1">
    <citation type="submission" date="2018-09" db="EMBL/GenBank/DDBJ databases">
        <title>Genomic Encyclopedia of Archaeal and Bacterial Type Strains, Phase II (KMG-II): from individual species to whole genera.</title>
        <authorList>
            <person name="Goeker M."/>
        </authorList>
    </citation>
    <scope>NUCLEOTIDE SEQUENCE [LARGE SCALE GENOMIC DNA]</scope>
    <source>
        <strain evidence="2 3">DSM 26283</strain>
    </source>
</reference>
<sequence length="138" mass="15862">MDNLFHLSLPCTDVEDTKKFYVETVGAILGRHSNNWADINLFGHQITFTQAGKFNFNNPNYVFEGKILPSFHFGIILSVDEWGAMYSKLNKLNLELVTQATFLKNKSGEHLSFFVKDPNGYMLEFKSFKKPIEVFKNS</sequence>
<dbReference type="SUPFAM" id="SSF54593">
    <property type="entry name" value="Glyoxalase/Bleomycin resistance protein/Dihydroxybiphenyl dioxygenase"/>
    <property type="match status" value="1"/>
</dbReference>
<dbReference type="PANTHER" id="PTHR39434">
    <property type="match status" value="1"/>
</dbReference>
<keyword evidence="3" id="KW-1185">Reference proteome</keyword>
<dbReference type="InterPro" id="IPR029068">
    <property type="entry name" value="Glyas_Bleomycin-R_OHBP_Dase"/>
</dbReference>
<dbReference type="Gene3D" id="3.10.180.10">
    <property type="entry name" value="2,3-Dihydroxybiphenyl 1,2-Dioxygenase, domain 1"/>
    <property type="match status" value="1"/>
</dbReference>
<evidence type="ECO:0000313" key="2">
    <source>
        <dbReference type="EMBL" id="RKE95351.1"/>
    </source>
</evidence>
<dbReference type="AlphaFoldDB" id="A0A420DMB7"/>
<dbReference type="InterPro" id="IPR004360">
    <property type="entry name" value="Glyas_Fos-R_dOase_dom"/>
</dbReference>
<feature type="domain" description="VOC" evidence="1">
    <location>
        <begin position="3"/>
        <end position="128"/>
    </location>
</feature>
<evidence type="ECO:0000259" key="1">
    <source>
        <dbReference type="PROSITE" id="PS51819"/>
    </source>
</evidence>
<dbReference type="EMBL" id="RAQJ01000002">
    <property type="protein sequence ID" value="RKE95351.1"/>
    <property type="molecule type" value="Genomic_DNA"/>
</dbReference>
<accession>A0A420DMB7</accession>
<proteinExistence type="predicted"/>
<dbReference type="PROSITE" id="PS51819">
    <property type="entry name" value="VOC"/>
    <property type="match status" value="1"/>
</dbReference>
<comment type="caution">
    <text evidence="2">The sequence shown here is derived from an EMBL/GenBank/DDBJ whole genome shotgun (WGS) entry which is preliminary data.</text>
</comment>
<gene>
    <name evidence="2" type="ORF">BXY80_1538</name>
</gene>
<dbReference type="RefSeq" id="WP_120200664.1">
    <property type="nucleotide sequence ID" value="NZ_RAQJ01000002.1"/>
</dbReference>
<evidence type="ECO:0000313" key="3">
    <source>
        <dbReference type="Proteomes" id="UP000284892"/>
    </source>
</evidence>
<dbReference type="Proteomes" id="UP000284892">
    <property type="component" value="Unassembled WGS sequence"/>
</dbReference>
<dbReference type="PANTHER" id="PTHR39434:SF1">
    <property type="entry name" value="VOC DOMAIN-CONTAINING PROTEIN"/>
    <property type="match status" value="1"/>
</dbReference>
<dbReference type="InterPro" id="IPR037523">
    <property type="entry name" value="VOC_core"/>
</dbReference>
<organism evidence="2 3">
    <name type="scientific">Ichthyenterobacterium magnum</name>
    <dbReference type="NCBI Taxonomy" id="1230530"/>
    <lineage>
        <taxon>Bacteria</taxon>
        <taxon>Pseudomonadati</taxon>
        <taxon>Bacteroidota</taxon>
        <taxon>Flavobacteriia</taxon>
        <taxon>Flavobacteriales</taxon>
        <taxon>Flavobacteriaceae</taxon>
        <taxon>Ichthyenterobacterium</taxon>
    </lineage>
</organism>
<dbReference type="Pfam" id="PF00903">
    <property type="entry name" value="Glyoxalase"/>
    <property type="match status" value="1"/>
</dbReference>
<dbReference type="OrthoDB" id="793940at2"/>
<protein>
    <recommendedName>
        <fullName evidence="1">VOC domain-containing protein</fullName>
    </recommendedName>
</protein>